<sequence length="71" mass="7869">MEDQLMPEAEATETDEILGDQPATPDESEPDEILGDQPITPSETIDDQPRDDGLMVFIDNFNVNGDDYISL</sequence>
<accession>W6PQK6</accession>
<keyword evidence="3" id="KW-1185">Reference proteome</keyword>
<evidence type="ECO:0000256" key="1">
    <source>
        <dbReference type="SAM" id="MobiDB-lite"/>
    </source>
</evidence>
<dbReference type="Proteomes" id="UP000030686">
    <property type="component" value="Unassembled WGS sequence"/>
</dbReference>
<gene>
    <name evidence="2" type="ORF">PROQFM164_S01g000282</name>
</gene>
<evidence type="ECO:0000313" key="2">
    <source>
        <dbReference type="EMBL" id="CDM26473.1"/>
    </source>
</evidence>
<name>W6PQK6_PENRF</name>
<dbReference type="EMBL" id="HG792015">
    <property type="protein sequence ID" value="CDM26473.1"/>
    <property type="molecule type" value="Genomic_DNA"/>
</dbReference>
<organism evidence="2 3">
    <name type="scientific">Penicillium roqueforti (strain FM164)</name>
    <dbReference type="NCBI Taxonomy" id="1365484"/>
    <lineage>
        <taxon>Eukaryota</taxon>
        <taxon>Fungi</taxon>
        <taxon>Dikarya</taxon>
        <taxon>Ascomycota</taxon>
        <taxon>Pezizomycotina</taxon>
        <taxon>Eurotiomycetes</taxon>
        <taxon>Eurotiomycetidae</taxon>
        <taxon>Eurotiales</taxon>
        <taxon>Aspergillaceae</taxon>
        <taxon>Penicillium</taxon>
    </lineage>
</organism>
<evidence type="ECO:0000313" key="3">
    <source>
        <dbReference type="Proteomes" id="UP000030686"/>
    </source>
</evidence>
<reference evidence="2" key="1">
    <citation type="journal article" date="2014" name="Nat. Commun.">
        <title>Multiple recent horizontal transfers of a large genomic region in cheese making fungi.</title>
        <authorList>
            <person name="Cheeseman K."/>
            <person name="Ropars J."/>
            <person name="Renault P."/>
            <person name="Dupont J."/>
            <person name="Gouzy J."/>
            <person name="Branca A."/>
            <person name="Abraham A.L."/>
            <person name="Ceppi M."/>
            <person name="Conseiller E."/>
            <person name="Debuchy R."/>
            <person name="Malagnac F."/>
            <person name="Goarin A."/>
            <person name="Silar P."/>
            <person name="Lacoste S."/>
            <person name="Sallet E."/>
            <person name="Bensimon A."/>
            <person name="Giraud T."/>
            <person name="Brygoo Y."/>
        </authorList>
    </citation>
    <scope>NUCLEOTIDE SEQUENCE [LARGE SCALE GENOMIC DNA]</scope>
    <source>
        <strain evidence="2">FM164</strain>
    </source>
</reference>
<feature type="compositionally biased region" description="Acidic residues" evidence="1">
    <location>
        <begin position="1"/>
        <end position="18"/>
    </location>
</feature>
<dbReference type="AlphaFoldDB" id="W6PQK6"/>
<feature type="region of interest" description="Disordered" evidence="1">
    <location>
        <begin position="1"/>
        <end position="51"/>
    </location>
</feature>
<protein>
    <submittedName>
        <fullName evidence="2">Genomic scaffold, ProqFM164S01</fullName>
    </submittedName>
</protein>
<proteinExistence type="predicted"/>